<evidence type="ECO:0000313" key="2">
    <source>
        <dbReference type="EMBL" id="TCL05395.1"/>
    </source>
</evidence>
<comment type="caution">
    <text evidence="2">The sequence shown here is derived from an EMBL/GenBank/DDBJ whole genome shotgun (WGS) entry which is preliminary data.</text>
</comment>
<dbReference type="EMBL" id="SJOI01000001">
    <property type="protein sequence ID" value="TCL05395.1"/>
    <property type="molecule type" value="Genomic_DNA"/>
</dbReference>
<dbReference type="Pfam" id="PF21172">
    <property type="entry name" value="CueP"/>
    <property type="match status" value="1"/>
</dbReference>
<protein>
    <recommendedName>
        <fullName evidence="4">Periplasmic protein</fullName>
    </recommendedName>
</protein>
<feature type="signal peptide" evidence="1">
    <location>
        <begin position="1"/>
        <end position="27"/>
    </location>
</feature>
<dbReference type="AlphaFoldDB" id="A0A4R1NCV9"/>
<keyword evidence="1" id="KW-0732">Signal</keyword>
<sequence>MKNLSAYAINTILLGSALAAFSQFSYAQDQSFLAKNGLENKTTPQMVEYINRLQQDRPLNFSAAVTSTELTVSDGKEAHSYPLGDKFYLSFAPYITYTHPCYNHNLSSCTGELKNTAFKVKIIDQQGKVIASNNMTSYQNGFIGVWLPRNITGTINVTYNGLSAVTPFATGNDSQTCLTSVKLEKTI</sequence>
<keyword evidence="3" id="KW-1185">Reference proteome</keyword>
<organism evidence="2 3">
    <name type="scientific">Sodalis ligni</name>
    <dbReference type="NCBI Taxonomy" id="2697027"/>
    <lineage>
        <taxon>Bacteria</taxon>
        <taxon>Pseudomonadati</taxon>
        <taxon>Pseudomonadota</taxon>
        <taxon>Gammaproteobacteria</taxon>
        <taxon>Enterobacterales</taxon>
        <taxon>Bruguierivoracaceae</taxon>
        <taxon>Sodalis</taxon>
    </lineage>
</organism>
<accession>A0A4R1NCV9</accession>
<evidence type="ECO:0000256" key="1">
    <source>
        <dbReference type="SAM" id="SignalP"/>
    </source>
</evidence>
<dbReference type="RefSeq" id="WP_132924102.1">
    <property type="nucleotide sequence ID" value="NZ_SJOI01000001.1"/>
</dbReference>
<dbReference type="NCBIfam" id="NF038095">
    <property type="entry name" value="met_chaper_CueP"/>
    <property type="match status" value="1"/>
</dbReference>
<dbReference type="InterPro" id="IPR047808">
    <property type="entry name" value="CueP-like"/>
</dbReference>
<gene>
    <name evidence="2" type="ORF">EZJ58_3576</name>
</gene>
<dbReference type="OrthoDB" id="73040at2"/>
<dbReference type="Gene3D" id="2.60.40.3700">
    <property type="match status" value="1"/>
</dbReference>
<proteinExistence type="predicted"/>
<evidence type="ECO:0008006" key="4">
    <source>
        <dbReference type="Google" id="ProtNLM"/>
    </source>
</evidence>
<name>A0A4R1NCV9_9GAMM</name>
<dbReference type="Proteomes" id="UP000294555">
    <property type="component" value="Unassembled WGS sequence"/>
</dbReference>
<reference evidence="2 3" key="1">
    <citation type="submission" date="2019-02" db="EMBL/GenBank/DDBJ databases">
        <title>Investigation of anaerobic lignin degradation for improved lignocellulosic biofuels.</title>
        <authorList>
            <person name="Deangelis K."/>
        </authorList>
    </citation>
    <scope>NUCLEOTIDE SEQUENCE [LARGE SCALE GENOMIC DNA]</scope>
    <source>
        <strain evidence="2 3">159R</strain>
    </source>
</reference>
<evidence type="ECO:0000313" key="3">
    <source>
        <dbReference type="Proteomes" id="UP000294555"/>
    </source>
</evidence>
<feature type="chain" id="PRO_5020998844" description="Periplasmic protein" evidence="1">
    <location>
        <begin position="28"/>
        <end position="187"/>
    </location>
</feature>
<dbReference type="NCBIfam" id="NF038094">
    <property type="entry name" value="CueP_fam"/>
    <property type="match status" value="1"/>
</dbReference>